<dbReference type="InterPro" id="IPR003018">
    <property type="entry name" value="GAF"/>
</dbReference>
<dbReference type="Proteomes" id="UP000069443">
    <property type="component" value="Unassembled WGS sequence"/>
</dbReference>
<name>A0A100WF92_MYCCR</name>
<evidence type="ECO:0000256" key="4">
    <source>
        <dbReference type="ARBA" id="ARBA00023163"/>
    </source>
</evidence>
<dbReference type="InterPro" id="IPR005561">
    <property type="entry name" value="ANTAR"/>
</dbReference>
<evidence type="ECO:0000313" key="7">
    <source>
        <dbReference type="Proteomes" id="UP000069443"/>
    </source>
</evidence>
<dbReference type="PIRSF" id="PIRSF036625">
    <property type="entry name" value="GAF_ANTAR"/>
    <property type="match status" value="1"/>
</dbReference>
<reference evidence="7" key="1">
    <citation type="journal article" date="2016" name="Genome Announc.">
        <title>Draft Genome Sequences of Five Rapidly Growing Mycobacterium Species, M. thermoresistibile, M. fortuitum subsp. acetamidolyticum, M. canariasense, M. brisbanense, and M. novocastrense.</title>
        <authorList>
            <person name="Katahira K."/>
            <person name="Ogura Y."/>
            <person name="Gotoh Y."/>
            <person name="Hayashi T."/>
        </authorList>
    </citation>
    <scope>NUCLEOTIDE SEQUENCE [LARGE SCALE GENOMIC DNA]</scope>
    <source>
        <strain evidence="7">JCM15298</strain>
    </source>
</reference>
<dbReference type="InterPro" id="IPR036388">
    <property type="entry name" value="WH-like_DNA-bd_sf"/>
</dbReference>
<keyword evidence="7" id="KW-1185">Reference proteome</keyword>
<keyword evidence="3" id="KW-0805">Transcription regulation</keyword>
<dbReference type="GO" id="GO:0003723">
    <property type="term" value="F:RNA binding"/>
    <property type="evidence" value="ECO:0007669"/>
    <property type="project" value="InterPro"/>
</dbReference>
<dbReference type="AlphaFoldDB" id="A0A100WF92"/>
<proteinExistence type="predicted"/>
<keyword evidence="1" id="KW-0808">Transferase</keyword>
<dbReference type="GO" id="GO:0016301">
    <property type="term" value="F:kinase activity"/>
    <property type="evidence" value="ECO:0007669"/>
    <property type="project" value="UniProtKB-KW"/>
</dbReference>
<dbReference type="InterPro" id="IPR029016">
    <property type="entry name" value="GAF-like_dom_sf"/>
</dbReference>
<sequence>MQMTHSYDDALAAAMADLAGNAVDGRKPVAETLSELTEAAVAMIDGVDCAGILLIENGEFNSVAATSDIARTLDRAQRETGEGPCVDAAERDVIVRCNDLRHDGRWPRFSEIALSAGVRSVMSFRLYTVGVDSGALNLFGFGTGSFTAEPEALGAMLATHAAVALVAVNRQQQFESALASRDLIGQAKGILMERFDVDAMRAFELLRRVSQESNTPVKEIAARLTERKPLDGDGSAGGPV</sequence>
<evidence type="ECO:0000313" key="6">
    <source>
        <dbReference type="EMBL" id="GAS97507.1"/>
    </source>
</evidence>
<dbReference type="Pfam" id="PF13185">
    <property type="entry name" value="GAF_2"/>
    <property type="match status" value="1"/>
</dbReference>
<dbReference type="Gene3D" id="3.30.450.40">
    <property type="match status" value="1"/>
</dbReference>
<dbReference type="EMBL" id="BCSY01000074">
    <property type="protein sequence ID" value="GAS97507.1"/>
    <property type="molecule type" value="Genomic_DNA"/>
</dbReference>
<evidence type="ECO:0000256" key="1">
    <source>
        <dbReference type="ARBA" id="ARBA00022679"/>
    </source>
</evidence>
<organism evidence="6 7">
    <name type="scientific">Mycolicibacterium canariasense</name>
    <name type="common">Mycobacterium canariasense</name>
    <dbReference type="NCBI Taxonomy" id="228230"/>
    <lineage>
        <taxon>Bacteria</taxon>
        <taxon>Bacillati</taxon>
        <taxon>Actinomycetota</taxon>
        <taxon>Actinomycetes</taxon>
        <taxon>Mycobacteriales</taxon>
        <taxon>Mycobacteriaceae</taxon>
        <taxon>Mycolicibacterium</taxon>
    </lineage>
</organism>
<evidence type="ECO:0000256" key="2">
    <source>
        <dbReference type="ARBA" id="ARBA00022777"/>
    </source>
</evidence>
<dbReference type="Gene3D" id="1.10.10.10">
    <property type="entry name" value="Winged helix-like DNA-binding domain superfamily/Winged helix DNA-binding domain"/>
    <property type="match status" value="1"/>
</dbReference>
<dbReference type="InterPro" id="IPR012074">
    <property type="entry name" value="GAF_ANTAR"/>
</dbReference>
<dbReference type="InterPro" id="IPR011006">
    <property type="entry name" value="CheY-like_superfamily"/>
</dbReference>
<keyword evidence="4" id="KW-0804">Transcription</keyword>
<gene>
    <name evidence="6" type="ORF">RMCC_4473</name>
</gene>
<evidence type="ECO:0000259" key="5">
    <source>
        <dbReference type="PROSITE" id="PS50921"/>
    </source>
</evidence>
<evidence type="ECO:0000256" key="3">
    <source>
        <dbReference type="ARBA" id="ARBA00023015"/>
    </source>
</evidence>
<comment type="caution">
    <text evidence="6">The sequence shown here is derived from an EMBL/GenBank/DDBJ whole genome shotgun (WGS) entry which is preliminary data.</text>
</comment>
<dbReference type="SMART" id="SM01012">
    <property type="entry name" value="ANTAR"/>
    <property type="match status" value="1"/>
</dbReference>
<accession>A0A100WF92</accession>
<dbReference type="STRING" id="228230.RMCC_4473"/>
<protein>
    <recommendedName>
        <fullName evidence="5">ANTAR domain-containing protein</fullName>
    </recommendedName>
</protein>
<keyword evidence="2" id="KW-0418">Kinase</keyword>
<feature type="domain" description="ANTAR" evidence="5">
    <location>
        <begin position="164"/>
        <end position="225"/>
    </location>
</feature>
<dbReference type="SUPFAM" id="SSF55781">
    <property type="entry name" value="GAF domain-like"/>
    <property type="match status" value="1"/>
</dbReference>
<dbReference type="PROSITE" id="PS50921">
    <property type="entry name" value="ANTAR"/>
    <property type="match status" value="1"/>
</dbReference>
<dbReference type="Pfam" id="PF03861">
    <property type="entry name" value="ANTAR"/>
    <property type="match status" value="1"/>
</dbReference>
<dbReference type="SUPFAM" id="SSF52172">
    <property type="entry name" value="CheY-like"/>
    <property type="match status" value="1"/>
</dbReference>
<reference evidence="7" key="2">
    <citation type="submission" date="2016-02" db="EMBL/GenBank/DDBJ databases">
        <title>Draft genome sequence of five rapidly growing Mycobacterium species.</title>
        <authorList>
            <person name="Katahira K."/>
            <person name="Gotou Y."/>
            <person name="Iida K."/>
            <person name="Ogura Y."/>
            <person name="Hayashi T."/>
        </authorList>
    </citation>
    <scope>NUCLEOTIDE SEQUENCE [LARGE SCALE GENOMIC DNA]</scope>
    <source>
        <strain evidence="7">JCM15298</strain>
    </source>
</reference>